<reference evidence="2" key="2">
    <citation type="submission" date="2014-09" db="EMBL/GenBank/DDBJ databases">
        <authorList>
            <person name="Gonzales D.T.T."/>
            <person name="Saloma C.P."/>
        </authorList>
    </citation>
    <scope>NUCLEOTIDE SEQUENCE</scope>
    <source>
        <tissue evidence="2">Venom duct</tissue>
    </source>
</reference>
<keyword evidence="1" id="KW-0732">Signal</keyword>
<accession>A0A098LXR4</accession>
<name>A0A098LXR4_GEMSP</name>
<protein>
    <submittedName>
        <fullName evidence="2">Gsp_64 putative toxin</fullName>
    </submittedName>
</protein>
<organism evidence="2">
    <name type="scientific">Gemmula speciosa</name>
    <name type="common">Splendid gem-turris</name>
    <name type="synonym">Pleurotoma speciosa</name>
    <dbReference type="NCBI Taxonomy" id="439592"/>
    <lineage>
        <taxon>Eukaryota</taxon>
        <taxon>Metazoa</taxon>
        <taxon>Spiralia</taxon>
        <taxon>Lophotrochozoa</taxon>
        <taxon>Mollusca</taxon>
        <taxon>Gastropoda</taxon>
        <taxon>Caenogastropoda</taxon>
        <taxon>Neogastropoda</taxon>
        <taxon>Conoidea</taxon>
        <taxon>Turridae</taxon>
        <taxon>Gemmula</taxon>
    </lineage>
</organism>
<evidence type="ECO:0000313" key="2">
    <source>
        <dbReference type="EMBL" id="JAC94730.1"/>
    </source>
</evidence>
<reference evidence="2" key="1">
    <citation type="journal article" date="2014" name="Toxicon">
        <title>A bioinformatics survey for conotoxin-like sequences in three turrid snail venom duct transcriptomes.</title>
        <authorList>
            <person name="Gonzales D.T."/>
            <person name="Saloma C.P."/>
        </authorList>
    </citation>
    <scope>NUCLEOTIDE SEQUENCE</scope>
    <source>
        <tissue evidence="2">Venom duct</tissue>
    </source>
</reference>
<evidence type="ECO:0000256" key="1">
    <source>
        <dbReference type="SAM" id="SignalP"/>
    </source>
</evidence>
<feature type="chain" id="PRO_5001944906" evidence="1">
    <location>
        <begin position="20"/>
        <end position="139"/>
    </location>
</feature>
<sequence length="139" mass="14722">MRMSLCLLIATILVTAGKGVSTTDVESQAHGYSADRDANIGPCQDGNGICGAQIVSLPDPGPLCTCPSGGCPLDNDHRVPITNPQSITELYACRPINRYEQCSGSGAVAVTDALTEMKCRCTGMNYMLDEVYMRVTCAL</sequence>
<dbReference type="EMBL" id="GBRA01000064">
    <property type="protein sequence ID" value="JAC94730.1"/>
    <property type="molecule type" value="Transcribed_RNA"/>
</dbReference>
<dbReference type="AlphaFoldDB" id="A0A098LXR4"/>
<feature type="signal peptide" evidence="1">
    <location>
        <begin position="1"/>
        <end position="19"/>
    </location>
</feature>
<proteinExistence type="predicted"/>